<reference evidence="7" key="3">
    <citation type="journal article" date="2019" name="J. ISSAAS">
        <title>Genomics, evolutionary history and diagnostics of the Alternaria alternata species group including apple and Asian pear pathotypes.</title>
        <authorList>
            <person name="Armitage A.D."/>
            <person name="Cockerton H.M."/>
            <person name="Sreenivasaprasad S."/>
            <person name="Woodhall J."/>
            <person name="Lane C."/>
            <person name="Harrison R.J."/>
            <person name="Clarkson J.P."/>
        </authorList>
    </citation>
    <scope>NUCLEOTIDE SEQUENCE</scope>
    <source>
        <strain evidence="7">FERA 1082</strain>
    </source>
</reference>
<evidence type="ECO:0000256" key="3">
    <source>
        <dbReference type="ARBA" id="ARBA00022833"/>
    </source>
</evidence>
<dbReference type="SUPFAM" id="SSF57850">
    <property type="entry name" value="RING/U-box"/>
    <property type="match status" value="1"/>
</dbReference>
<reference evidence="6 8" key="2">
    <citation type="journal article" date="2019" name="bioRxiv">
        <title>Genomics, evolutionary history and diagnostics of the Alternaria alternata species group including apple and Asian pear pathotypes.</title>
        <authorList>
            <person name="Armitage A.D."/>
            <person name="Cockerton H.M."/>
            <person name="Sreenivasaprasad S."/>
            <person name="Woodhall J.W."/>
            <person name="Lane C.R."/>
            <person name="Harrison R.J."/>
            <person name="Clarkson J.P."/>
        </authorList>
    </citation>
    <scope>NUCLEOTIDE SEQUENCE [LARGE SCALE GENOMIC DNA]</scope>
    <source>
        <strain evidence="8">FERA 1082</strain>
        <strain evidence="6">FERA 1164</strain>
    </source>
</reference>
<evidence type="ECO:0000313" key="6">
    <source>
        <dbReference type="EMBL" id="RYN28144.1"/>
    </source>
</evidence>
<dbReference type="Proteomes" id="UP000292340">
    <property type="component" value="Unassembled WGS sequence"/>
</dbReference>
<dbReference type="PROSITE" id="PS00518">
    <property type="entry name" value="ZF_RING_1"/>
    <property type="match status" value="1"/>
</dbReference>
<comment type="caution">
    <text evidence="7">The sequence shown here is derived from an EMBL/GenBank/DDBJ whole genome shotgun (WGS) entry which is preliminary data.</text>
</comment>
<evidence type="ECO:0000259" key="5">
    <source>
        <dbReference type="PROSITE" id="PS50089"/>
    </source>
</evidence>
<dbReference type="InterPro" id="IPR013083">
    <property type="entry name" value="Znf_RING/FYVE/PHD"/>
</dbReference>
<dbReference type="GO" id="GO:0008270">
    <property type="term" value="F:zinc ion binding"/>
    <property type="evidence" value="ECO:0007669"/>
    <property type="project" value="UniProtKB-KW"/>
</dbReference>
<dbReference type="AlphaFoldDB" id="A0A4Q4M4S7"/>
<dbReference type="Gene3D" id="3.30.40.10">
    <property type="entry name" value="Zinc/RING finger domain, C3HC4 (zinc finger)"/>
    <property type="match status" value="1"/>
</dbReference>
<keyword evidence="2 4" id="KW-0863">Zinc-finger</keyword>
<proteinExistence type="predicted"/>
<sequence length="384" mass="44338">MWAVLALARLNEKIPSDFDSIHAFRLRNAIEDAIGAFCDEYMEATWSTLYSDRAWQIVSTLKRTAADYYRHTGDVQNPDAECEYLVELFSLFSMHVHQQEDRDFTEAYGALGMLAAVAIKMESILGHRISDMFDMFNNIYADENVSNDTIVIRTNQQIDLICATIEQFVREQLETNGAYTPVSEARDIVGQSFVRLIHEPLRQHVESVFRMLMNDLAFCSSHTVNKYQPDIKERVAMFYESLSRFFSYCSPLLSAFFLPDMSNDENELDEDEDEDENYQEHIPEHVANHDFSQYDDFDWHRREFEIFDVQDVLRGPEHADMDGVSIALSSTDSSCPLCADADTEMRKLNVCSHAICAICLDVQLKVQHECRYKCAICRAEFFPD</sequence>
<gene>
    <name evidence="7" type="ORF">AA0114_g10118</name>
    <name evidence="6" type="ORF">AA0115_g5937</name>
</gene>
<dbReference type="InterPro" id="IPR001841">
    <property type="entry name" value="Znf_RING"/>
</dbReference>
<name>A0A4Q4M4S7_9PLEO</name>
<reference evidence="6" key="1">
    <citation type="submission" date="2017-10" db="EMBL/GenBank/DDBJ databases">
        <authorList>
            <person name="Armitage A.D."/>
            <person name="Barbara D.J."/>
            <person name="Woodhall J.W."/>
            <person name="Sreenivasaprasad S."/>
            <person name="Lane C.R."/>
            <person name="Clarkson J.P."/>
            <person name="Harrison R.J."/>
        </authorList>
    </citation>
    <scope>NUCLEOTIDE SEQUENCE</scope>
    <source>
        <strain evidence="6">FERA 1164</strain>
    </source>
</reference>
<evidence type="ECO:0000313" key="7">
    <source>
        <dbReference type="EMBL" id="RYN43631.1"/>
    </source>
</evidence>
<organism evidence="7 8">
    <name type="scientific">Alternaria tenuissima</name>
    <dbReference type="NCBI Taxonomy" id="119927"/>
    <lineage>
        <taxon>Eukaryota</taxon>
        <taxon>Fungi</taxon>
        <taxon>Dikarya</taxon>
        <taxon>Ascomycota</taxon>
        <taxon>Pezizomycotina</taxon>
        <taxon>Dothideomycetes</taxon>
        <taxon>Pleosporomycetidae</taxon>
        <taxon>Pleosporales</taxon>
        <taxon>Pleosporineae</taxon>
        <taxon>Pleosporaceae</taxon>
        <taxon>Alternaria</taxon>
        <taxon>Alternaria sect. Alternaria</taxon>
        <taxon>Alternaria alternata complex</taxon>
    </lineage>
</organism>
<evidence type="ECO:0000313" key="8">
    <source>
        <dbReference type="Proteomes" id="UP000292402"/>
    </source>
</evidence>
<dbReference type="InterPro" id="IPR017907">
    <property type="entry name" value="Znf_RING_CS"/>
</dbReference>
<dbReference type="EMBL" id="PDXB01000013">
    <property type="protein sequence ID" value="RYN28144.1"/>
    <property type="molecule type" value="Genomic_DNA"/>
</dbReference>
<dbReference type="Proteomes" id="UP000292402">
    <property type="component" value="Unassembled WGS sequence"/>
</dbReference>
<evidence type="ECO:0000256" key="4">
    <source>
        <dbReference type="PROSITE-ProRule" id="PRU00175"/>
    </source>
</evidence>
<accession>A0A4Q4M4S7</accession>
<feature type="domain" description="RING-type" evidence="5">
    <location>
        <begin position="335"/>
        <end position="378"/>
    </location>
</feature>
<dbReference type="EMBL" id="PDXA01000043">
    <property type="protein sequence ID" value="RYN43631.1"/>
    <property type="molecule type" value="Genomic_DNA"/>
</dbReference>
<keyword evidence="3" id="KW-0862">Zinc</keyword>
<dbReference type="PROSITE" id="PS50089">
    <property type="entry name" value="ZF_RING_2"/>
    <property type="match status" value="1"/>
</dbReference>
<evidence type="ECO:0000256" key="1">
    <source>
        <dbReference type="ARBA" id="ARBA00022723"/>
    </source>
</evidence>
<evidence type="ECO:0000256" key="2">
    <source>
        <dbReference type="ARBA" id="ARBA00022771"/>
    </source>
</evidence>
<keyword evidence="1" id="KW-0479">Metal-binding</keyword>
<protein>
    <recommendedName>
        <fullName evidence="5">RING-type domain-containing protein</fullName>
    </recommendedName>
</protein>